<dbReference type="InterPro" id="IPR049945">
    <property type="entry name" value="AAA_22"/>
</dbReference>
<name>A0A8S5LZ24_9CAUD</name>
<organism evidence="2">
    <name type="scientific">Siphoviridae sp. ctCsv15</name>
    <dbReference type="NCBI Taxonomy" id="2826195"/>
    <lineage>
        <taxon>Viruses</taxon>
        <taxon>Duplodnaviria</taxon>
        <taxon>Heunggongvirae</taxon>
        <taxon>Uroviricota</taxon>
        <taxon>Caudoviricetes</taxon>
    </lineage>
</organism>
<accession>A0A8S5LZ24</accession>
<dbReference type="Gene3D" id="3.40.50.300">
    <property type="entry name" value="P-loop containing nucleotide triphosphate hydrolases"/>
    <property type="match status" value="1"/>
</dbReference>
<sequence length="229" mass="26167">MRKLFVKTHNVKNFVELMNNLIDKSNEVPKMGLVYGDPGLGKTRVAVWWANRNDAVYVRAQNNMTSHGILEKIVEELGEAPSKKSTDLMKQCIAHLRLNPQVIIIDEIDYLIGRFKTIETLRDLHDLTGAPVVLIGMQEAKTKLGKFRHLFDRISEIVEFKTFSKDDMEVIVEELSEIKITDEAKEIFFEKSNRFRQAIKGIATLENLAKTNGLNKIDVKQVKGLTIEK</sequence>
<proteinExistence type="predicted"/>
<dbReference type="PANTHER" id="PTHR35894:SF5">
    <property type="entry name" value="MU-LIKE PROPHAGE FLUMU DNA TRANSPOSITION PROTEIN B"/>
    <property type="match status" value="1"/>
</dbReference>
<dbReference type="EMBL" id="BK014777">
    <property type="protein sequence ID" value="DAD75206.1"/>
    <property type="molecule type" value="Genomic_DNA"/>
</dbReference>
<dbReference type="PANTHER" id="PTHR35894">
    <property type="entry name" value="GENERAL SECRETION PATHWAY PROTEIN A-RELATED"/>
    <property type="match status" value="1"/>
</dbReference>
<feature type="domain" description="ORC1/DEAH AAA+ ATPase" evidence="1">
    <location>
        <begin position="30"/>
        <end position="143"/>
    </location>
</feature>
<dbReference type="InterPro" id="IPR052026">
    <property type="entry name" value="ExeA_AAA_ATPase_DNA-bind"/>
</dbReference>
<dbReference type="SUPFAM" id="SSF52540">
    <property type="entry name" value="P-loop containing nucleoside triphosphate hydrolases"/>
    <property type="match status" value="1"/>
</dbReference>
<evidence type="ECO:0000259" key="1">
    <source>
        <dbReference type="Pfam" id="PF13401"/>
    </source>
</evidence>
<evidence type="ECO:0000313" key="2">
    <source>
        <dbReference type="EMBL" id="DAD75206.1"/>
    </source>
</evidence>
<dbReference type="GO" id="GO:0016887">
    <property type="term" value="F:ATP hydrolysis activity"/>
    <property type="evidence" value="ECO:0007669"/>
    <property type="project" value="InterPro"/>
</dbReference>
<protein>
    <submittedName>
        <fullName evidence="2">AAA domain protein</fullName>
    </submittedName>
</protein>
<reference evidence="2" key="1">
    <citation type="journal article" date="2021" name="Proc. Natl. Acad. Sci. U.S.A.">
        <title>A Catalog of Tens of Thousands of Viruses from Human Metagenomes Reveals Hidden Associations with Chronic Diseases.</title>
        <authorList>
            <person name="Tisza M.J."/>
            <person name="Buck C.B."/>
        </authorList>
    </citation>
    <scope>NUCLEOTIDE SEQUENCE</scope>
    <source>
        <strain evidence="2">CtCsv15</strain>
    </source>
</reference>
<dbReference type="Pfam" id="PF13401">
    <property type="entry name" value="AAA_22"/>
    <property type="match status" value="1"/>
</dbReference>
<dbReference type="InterPro" id="IPR027417">
    <property type="entry name" value="P-loop_NTPase"/>
</dbReference>